<dbReference type="PROSITE" id="PS51257">
    <property type="entry name" value="PROKAR_LIPOPROTEIN"/>
    <property type="match status" value="1"/>
</dbReference>
<organism evidence="2 3">
    <name type="scientific">Hymenobacter setariae</name>
    <dbReference type="NCBI Taxonomy" id="2594794"/>
    <lineage>
        <taxon>Bacteria</taxon>
        <taxon>Pseudomonadati</taxon>
        <taxon>Bacteroidota</taxon>
        <taxon>Cytophagia</taxon>
        <taxon>Cytophagales</taxon>
        <taxon>Hymenobacteraceae</taxon>
        <taxon>Hymenobacter</taxon>
    </lineage>
</organism>
<dbReference type="RefSeq" id="WP_144846577.1">
    <property type="nucleotide sequence ID" value="NZ_VMRJ01000002.1"/>
</dbReference>
<name>A0A558BYJ9_9BACT</name>
<evidence type="ECO:0000313" key="3">
    <source>
        <dbReference type="Proteomes" id="UP000317624"/>
    </source>
</evidence>
<comment type="caution">
    <text evidence="2">The sequence shown here is derived from an EMBL/GenBank/DDBJ whole genome shotgun (WGS) entry which is preliminary data.</text>
</comment>
<dbReference type="Proteomes" id="UP000317624">
    <property type="component" value="Unassembled WGS sequence"/>
</dbReference>
<feature type="signal peptide" evidence="1">
    <location>
        <begin position="1"/>
        <end position="27"/>
    </location>
</feature>
<evidence type="ECO:0000256" key="1">
    <source>
        <dbReference type="SAM" id="SignalP"/>
    </source>
</evidence>
<protein>
    <recommendedName>
        <fullName evidence="4">Alpha/beta hydrolase</fullName>
    </recommendedName>
</protein>
<sequence>MRVFTYTIRCRFGALLVLLAGLAGCQAQPEAASGQAGATHPPTGHFAGTLDVPGQPALRAALEVRHPRPGHYDAELVVPTAPSLSFVADTLDFAQNTLRLARPGRADETLTLTQQGDFWRGALAVDSVTYPVLLLRRGPAEPAVYRVRRDEVAGPSGQALLFSPADETLPGVALAVFPTSDTAPGAPAWADALAREGYTVLLLPAADTLVPPHLTAALAYLRRTPGVDTARVGAWAAGTRAPLLATMLAEATLGGPRPAFVVVQGAPPPTAATRPVWRTLARSGHVLGVYEATDASTVRTAADLRTALANPRTRVLRGQGAGLVEAVVGWLREQQPPR</sequence>
<evidence type="ECO:0000313" key="2">
    <source>
        <dbReference type="EMBL" id="TVT41562.1"/>
    </source>
</evidence>
<dbReference type="AlphaFoldDB" id="A0A558BYJ9"/>
<evidence type="ECO:0008006" key="4">
    <source>
        <dbReference type="Google" id="ProtNLM"/>
    </source>
</evidence>
<reference evidence="2 3" key="1">
    <citation type="submission" date="2019-07" db="EMBL/GenBank/DDBJ databases">
        <title>Hymenobacter sp. straun FUR1 Genome sequencing and assembly.</title>
        <authorList>
            <person name="Chhetri G."/>
        </authorList>
    </citation>
    <scope>NUCLEOTIDE SEQUENCE [LARGE SCALE GENOMIC DNA]</scope>
    <source>
        <strain evidence="2 3">Fur1</strain>
    </source>
</reference>
<dbReference type="EMBL" id="VMRJ01000002">
    <property type="protein sequence ID" value="TVT41562.1"/>
    <property type="molecule type" value="Genomic_DNA"/>
</dbReference>
<keyword evidence="3" id="KW-1185">Reference proteome</keyword>
<accession>A0A558BYJ9</accession>
<proteinExistence type="predicted"/>
<keyword evidence="1" id="KW-0732">Signal</keyword>
<gene>
    <name evidence="2" type="ORF">FNT36_08990</name>
</gene>
<feature type="chain" id="PRO_5035263201" description="Alpha/beta hydrolase" evidence="1">
    <location>
        <begin position="28"/>
        <end position="338"/>
    </location>
</feature>
<dbReference type="OrthoDB" id="5902829at2"/>